<name>A0ABU4MM73_9ACTN</name>
<sequence length="100" mass="10306">MLVLGELTANAVQHGHVPNWDFQLLLDGGQPARTVGIEVTDTRTERAPPAPEVLPGPGSEDTSGRGSLLVAGLATCWGRHLRPGGPGGTGWAECVCATPV</sequence>
<proteinExistence type="predicted"/>
<dbReference type="Gene3D" id="3.30.565.10">
    <property type="entry name" value="Histidine kinase-like ATPase, C-terminal domain"/>
    <property type="match status" value="1"/>
</dbReference>
<dbReference type="CDD" id="cd16936">
    <property type="entry name" value="HATPase_RsbW-like"/>
    <property type="match status" value="1"/>
</dbReference>
<reference evidence="2 3" key="1">
    <citation type="journal article" date="2023" name="Microb. Genom.">
        <title>Mesoterricola silvestris gen. nov., sp. nov., Mesoterricola sediminis sp. nov., Geothrix oryzae sp. nov., Geothrix edaphica sp. nov., Geothrix rubra sp. nov., and Geothrix limicola sp. nov., six novel members of Acidobacteriota isolated from soils.</title>
        <authorList>
            <person name="Weisberg A.J."/>
            <person name="Pearce E."/>
            <person name="Kramer C.G."/>
            <person name="Chang J.H."/>
            <person name="Clarke C.R."/>
        </authorList>
    </citation>
    <scope>NUCLEOTIDE SEQUENCE [LARGE SCALE GENOMIC DNA]</scope>
    <source>
        <strain evidence="2 3">NE20-4-1</strain>
    </source>
</reference>
<gene>
    <name evidence="2" type="ORF">PV383_15445</name>
</gene>
<comment type="caution">
    <text evidence="2">The sequence shown here is derived from an EMBL/GenBank/DDBJ whole genome shotgun (WGS) entry which is preliminary data.</text>
</comment>
<keyword evidence="3" id="KW-1185">Reference proteome</keyword>
<evidence type="ECO:0000313" key="2">
    <source>
        <dbReference type="EMBL" id="MDX3038559.1"/>
    </source>
</evidence>
<keyword evidence="2" id="KW-0547">Nucleotide-binding</keyword>
<keyword evidence="2" id="KW-0067">ATP-binding</keyword>
<dbReference type="Proteomes" id="UP001282474">
    <property type="component" value="Unassembled WGS sequence"/>
</dbReference>
<dbReference type="RefSeq" id="WP_234442780.1">
    <property type="nucleotide sequence ID" value="NZ_JABXWF010000003.1"/>
</dbReference>
<protein>
    <submittedName>
        <fullName evidence="2">ATP-binding protein</fullName>
    </submittedName>
</protein>
<dbReference type="GO" id="GO:0005524">
    <property type="term" value="F:ATP binding"/>
    <property type="evidence" value="ECO:0007669"/>
    <property type="project" value="UniProtKB-KW"/>
</dbReference>
<dbReference type="EMBL" id="JARAWJ010000010">
    <property type="protein sequence ID" value="MDX3038559.1"/>
    <property type="molecule type" value="Genomic_DNA"/>
</dbReference>
<evidence type="ECO:0000256" key="1">
    <source>
        <dbReference type="SAM" id="MobiDB-lite"/>
    </source>
</evidence>
<dbReference type="InterPro" id="IPR036890">
    <property type="entry name" value="HATPase_C_sf"/>
</dbReference>
<accession>A0ABU4MM73</accession>
<feature type="region of interest" description="Disordered" evidence="1">
    <location>
        <begin position="39"/>
        <end position="65"/>
    </location>
</feature>
<evidence type="ECO:0000313" key="3">
    <source>
        <dbReference type="Proteomes" id="UP001282474"/>
    </source>
</evidence>
<organism evidence="2 3">
    <name type="scientific">Streptomyces caniscabiei</name>
    <dbReference type="NCBI Taxonomy" id="2746961"/>
    <lineage>
        <taxon>Bacteria</taxon>
        <taxon>Bacillati</taxon>
        <taxon>Actinomycetota</taxon>
        <taxon>Actinomycetes</taxon>
        <taxon>Kitasatosporales</taxon>
        <taxon>Streptomycetaceae</taxon>
        <taxon>Streptomyces</taxon>
    </lineage>
</organism>